<evidence type="ECO:0000313" key="4">
    <source>
        <dbReference type="Proteomes" id="UP000023152"/>
    </source>
</evidence>
<feature type="region of interest" description="Disordered" evidence="2">
    <location>
        <begin position="191"/>
        <end position="213"/>
    </location>
</feature>
<proteinExistence type="predicted"/>
<evidence type="ECO:0000256" key="2">
    <source>
        <dbReference type="SAM" id="MobiDB-lite"/>
    </source>
</evidence>
<dbReference type="AlphaFoldDB" id="X6NHZ9"/>
<feature type="coiled-coil region" evidence="1">
    <location>
        <begin position="253"/>
        <end position="280"/>
    </location>
</feature>
<evidence type="ECO:0000313" key="3">
    <source>
        <dbReference type="EMBL" id="ETO25636.1"/>
    </source>
</evidence>
<comment type="caution">
    <text evidence="3">The sequence shown here is derived from an EMBL/GenBank/DDBJ whole genome shotgun (WGS) entry which is preliminary data.</text>
</comment>
<organism evidence="3 4">
    <name type="scientific">Reticulomyxa filosa</name>
    <dbReference type="NCBI Taxonomy" id="46433"/>
    <lineage>
        <taxon>Eukaryota</taxon>
        <taxon>Sar</taxon>
        <taxon>Rhizaria</taxon>
        <taxon>Retaria</taxon>
        <taxon>Foraminifera</taxon>
        <taxon>Monothalamids</taxon>
        <taxon>Reticulomyxidae</taxon>
        <taxon>Reticulomyxa</taxon>
    </lineage>
</organism>
<dbReference type="SUPFAM" id="SSF90257">
    <property type="entry name" value="Myosin rod fragments"/>
    <property type="match status" value="1"/>
</dbReference>
<feature type="region of interest" description="Disordered" evidence="2">
    <location>
        <begin position="393"/>
        <end position="416"/>
    </location>
</feature>
<dbReference type="EMBL" id="ASPP01008377">
    <property type="protein sequence ID" value="ETO25636.1"/>
    <property type="molecule type" value="Genomic_DNA"/>
</dbReference>
<feature type="compositionally biased region" description="Basic and acidic residues" evidence="2">
    <location>
        <begin position="393"/>
        <end position="404"/>
    </location>
</feature>
<name>X6NHZ9_RETFI</name>
<feature type="region of interest" description="Disordered" evidence="2">
    <location>
        <begin position="1"/>
        <end position="62"/>
    </location>
</feature>
<accession>X6NHZ9</accession>
<keyword evidence="1" id="KW-0175">Coiled coil</keyword>
<feature type="compositionally biased region" description="Basic and acidic residues" evidence="2">
    <location>
        <begin position="24"/>
        <end position="36"/>
    </location>
</feature>
<evidence type="ECO:0000256" key="1">
    <source>
        <dbReference type="SAM" id="Coils"/>
    </source>
</evidence>
<reference evidence="3 4" key="1">
    <citation type="journal article" date="2013" name="Curr. Biol.">
        <title>The Genome of the Foraminiferan Reticulomyxa filosa.</title>
        <authorList>
            <person name="Glockner G."/>
            <person name="Hulsmann N."/>
            <person name="Schleicher M."/>
            <person name="Noegel A.A."/>
            <person name="Eichinger L."/>
            <person name="Gallinger C."/>
            <person name="Pawlowski J."/>
            <person name="Sierra R."/>
            <person name="Euteneuer U."/>
            <person name="Pillet L."/>
            <person name="Moustafa A."/>
            <person name="Platzer M."/>
            <person name="Groth M."/>
            <person name="Szafranski K."/>
            <person name="Schliwa M."/>
        </authorList>
    </citation>
    <scope>NUCLEOTIDE SEQUENCE [LARGE SCALE GENOMIC DNA]</scope>
</reference>
<feature type="compositionally biased region" description="Polar residues" evidence="2">
    <location>
        <begin position="38"/>
        <end position="57"/>
    </location>
</feature>
<dbReference type="Proteomes" id="UP000023152">
    <property type="component" value="Unassembled WGS sequence"/>
</dbReference>
<gene>
    <name evidence="3" type="ORF">RFI_11500</name>
</gene>
<protein>
    <submittedName>
        <fullName evidence="3">Uncharacterized protein</fullName>
    </submittedName>
</protein>
<sequence length="416" mass="48455">MSQDKADVNGAMHTANNDAGAVAKKIDEEKNKRKDSLATLNNNAADNHTTNLSTGSLFSEPPAFFNATEEKVSELMEQLEDLQEEFQDLKNSHSALEAERDELKSQLDQANDRGHAFESKWNELNKIVQESVRMKEEMEKKMKAMELENEEISRQLNEYETLNFQLKNETQQKGYEIESLLKEIKLVKRKTRHKHASNHDSNDDSNANESSDEVIEDIKLTNEPEKDAGQKNDAKQHDKKIRYITEVQVKALQDEWTNKLNKKDNEIKSLKKKCAKYVQQNEMNRSLREDWKVQLEEMKKGFYRHTKEIYERDLEIVRLKQLVAMFTRQNLKNYHKVHQNNPHQGNAHDNASVVRAPLIIRGGQRKREENVLRQMNIDPTQVETAQINEEFARYENNDNNKVSEESQVSDSKTDLE</sequence>
<keyword evidence="4" id="KW-1185">Reference proteome</keyword>
<feature type="coiled-coil region" evidence="1">
    <location>
        <begin position="65"/>
        <end position="169"/>
    </location>
</feature>